<evidence type="ECO:0000256" key="3">
    <source>
        <dbReference type="ARBA" id="ARBA00022692"/>
    </source>
</evidence>
<evidence type="ECO:0000256" key="4">
    <source>
        <dbReference type="ARBA" id="ARBA00022989"/>
    </source>
</evidence>
<dbReference type="InterPro" id="IPR020948">
    <property type="entry name" value="P_starv_induced_PsiE-like"/>
</dbReference>
<dbReference type="Proteomes" id="UP001576780">
    <property type="component" value="Unassembled WGS sequence"/>
</dbReference>
<keyword evidence="8" id="KW-1185">Reference proteome</keyword>
<protein>
    <submittedName>
        <fullName evidence="7">Phosphate-starvation-inducible PsiE family protein</fullName>
    </submittedName>
</protein>
<organism evidence="7 8">
    <name type="scientific">Floridaenema evergladense BLCC-F167</name>
    <dbReference type="NCBI Taxonomy" id="3153639"/>
    <lineage>
        <taxon>Bacteria</taxon>
        <taxon>Bacillati</taxon>
        <taxon>Cyanobacteriota</taxon>
        <taxon>Cyanophyceae</taxon>
        <taxon>Oscillatoriophycideae</taxon>
        <taxon>Aerosakkonematales</taxon>
        <taxon>Aerosakkonemataceae</taxon>
        <taxon>Floridanema</taxon>
        <taxon>Floridanema evergladense</taxon>
    </lineage>
</organism>
<keyword evidence="2" id="KW-1003">Cell membrane</keyword>
<dbReference type="Pfam" id="PF06146">
    <property type="entry name" value="PsiE"/>
    <property type="match status" value="1"/>
</dbReference>
<evidence type="ECO:0000313" key="7">
    <source>
        <dbReference type="EMBL" id="MFB2834541.1"/>
    </source>
</evidence>
<keyword evidence="5 6" id="KW-0472">Membrane</keyword>
<proteinExistence type="predicted"/>
<evidence type="ECO:0000256" key="1">
    <source>
        <dbReference type="ARBA" id="ARBA00004651"/>
    </source>
</evidence>
<dbReference type="RefSeq" id="WP_413276975.1">
    <property type="nucleotide sequence ID" value="NZ_JBHFNT010000071.1"/>
</dbReference>
<dbReference type="EMBL" id="JBHFNT010000071">
    <property type="protein sequence ID" value="MFB2834541.1"/>
    <property type="molecule type" value="Genomic_DNA"/>
</dbReference>
<comment type="caution">
    <text evidence="7">The sequence shown here is derived from an EMBL/GenBank/DDBJ whole genome shotgun (WGS) entry which is preliminary data.</text>
</comment>
<keyword evidence="3 6" id="KW-0812">Transmembrane</keyword>
<feature type="transmembrane region" description="Helical" evidence="6">
    <location>
        <begin position="100"/>
        <end position="118"/>
    </location>
</feature>
<accession>A0ABV4WIB8</accession>
<comment type="subcellular location">
    <subcellularLocation>
        <location evidence="1">Cell membrane</location>
        <topology evidence="1">Multi-pass membrane protein</topology>
    </subcellularLocation>
</comment>
<gene>
    <name evidence="7" type="ORF">ACE1CA_08410</name>
</gene>
<evidence type="ECO:0000256" key="5">
    <source>
        <dbReference type="ARBA" id="ARBA00023136"/>
    </source>
</evidence>
<keyword evidence="4 6" id="KW-1133">Transmembrane helix</keyword>
<feature type="transmembrane region" description="Helical" evidence="6">
    <location>
        <begin position="67"/>
        <end position="88"/>
    </location>
</feature>
<feature type="transmembrane region" description="Helical" evidence="6">
    <location>
        <begin position="130"/>
        <end position="147"/>
    </location>
</feature>
<evidence type="ECO:0000256" key="2">
    <source>
        <dbReference type="ARBA" id="ARBA00022475"/>
    </source>
</evidence>
<evidence type="ECO:0000313" key="8">
    <source>
        <dbReference type="Proteomes" id="UP001576780"/>
    </source>
</evidence>
<evidence type="ECO:0000256" key="6">
    <source>
        <dbReference type="SAM" id="Phobius"/>
    </source>
</evidence>
<name>A0ABV4WIB8_9CYAN</name>
<reference evidence="7 8" key="1">
    <citation type="submission" date="2024-09" db="EMBL/GenBank/DDBJ databases">
        <title>Floridaenema gen nov. (Aerosakkonemataceae, Aerosakkonematales ord. nov., Cyanobacteria) from benthic tropical and subtropical fresh waters, with the description of four new species.</title>
        <authorList>
            <person name="Moretto J.A."/>
            <person name="Berthold D.E."/>
            <person name="Lefler F.W."/>
            <person name="Huang I.-S."/>
            <person name="Laughinghouse H. IV."/>
        </authorList>
    </citation>
    <scope>NUCLEOTIDE SEQUENCE [LARGE SCALE GENOMIC DNA]</scope>
    <source>
        <strain evidence="7 8">BLCC-F167</strain>
    </source>
</reference>
<feature type="transmembrane region" description="Helical" evidence="6">
    <location>
        <begin position="34"/>
        <end position="55"/>
    </location>
</feature>
<sequence>MGFFRDLSKQAKRISDDREFLGFIKVIESLVSKVLSLAMIAVILVSVVDLIVYLWQDLFFQQPVGFFTTTVIKIFGFFLNILIALELLDNITAYLKNHAVQVELVIITSLVAVARKIIILDLEKVDGLELIGLAIAILALSISYLIVRFTNKSSHHDHH</sequence>